<proteinExistence type="predicted"/>
<accession>A0A6C0HKY5</accession>
<protein>
    <submittedName>
        <fullName evidence="1">Uncharacterized protein</fullName>
    </submittedName>
</protein>
<sequence length="164" mass="19111">MTTVTSEFLYHLVVNNIAPIMASSVMGMYSSFFSGRNVSTPTLVRSDVDDERELDLLQMDRMLKWMSLVFEDSFVPVEKSGTTPGDSEPILDDTHKAYKKELYSIYVTICSDFRQYQHWKKYNSNIWVFSSYRNKNTKALARKILGDIKLFHEGLKMFSMFEKL</sequence>
<evidence type="ECO:0000313" key="1">
    <source>
        <dbReference type="EMBL" id="QHT80653.1"/>
    </source>
</evidence>
<dbReference type="EMBL" id="MN739974">
    <property type="protein sequence ID" value="QHT80653.1"/>
    <property type="molecule type" value="Genomic_DNA"/>
</dbReference>
<reference evidence="1" key="1">
    <citation type="journal article" date="2020" name="Nature">
        <title>Giant virus diversity and host interactions through global metagenomics.</title>
        <authorList>
            <person name="Schulz F."/>
            <person name="Roux S."/>
            <person name="Paez-Espino D."/>
            <person name="Jungbluth S."/>
            <person name="Walsh D.A."/>
            <person name="Denef V.J."/>
            <person name="McMahon K.D."/>
            <person name="Konstantinidis K.T."/>
            <person name="Eloe-Fadrosh E.A."/>
            <person name="Kyrpides N.C."/>
            <person name="Woyke T."/>
        </authorList>
    </citation>
    <scope>NUCLEOTIDE SEQUENCE</scope>
    <source>
        <strain evidence="1">GVMAG-M-3300023184-121</strain>
    </source>
</reference>
<name>A0A6C0HKY5_9ZZZZ</name>
<organism evidence="1">
    <name type="scientific">viral metagenome</name>
    <dbReference type="NCBI Taxonomy" id="1070528"/>
    <lineage>
        <taxon>unclassified sequences</taxon>
        <taxon>metagenomes</taxon>
        <taxon>organismal metagenomes</taxon>
    </lineage>
</organism>
<dbReference type="AlphaFoldDB" id="A0A6C0HKY5"/>